<evidence type="ECO:0000256" key="1">
    <source>
        <dbReference type="ARBA" id="ARBA00002523"/>
    </source>
</evidence>
<dbReference type="EMBL" id="KC612994">
    <property type="protein sequence ID" value="AGH60425.1"/>
    <property type="molecule type" value="Genomic_DNA"/>
</dbReference>
<keyword evidence="4" id="KW-0336">GPI-anchor</keyword>
<evidence type="ECO:0000256" key="6">
    <source>
        <dbReference type="ARBA" id="ARBA00023136"/>
    </source>
</evidence>
<dbReference type="InterPro" id="IPR025932">
    <property type="entry name" value="Trypano_VSG_B_N_dom"/>
</dbReference>
<evidence type="ECO:0000256" key="5">
    <source>
        <dbReference type="ARBA" id="ARBA00022729"/>
    </source>
</evidence>
<evidence type="ECO:0000256" key="8">
    <source>
        <dbReference type="ARBA" id="ARBA00023288"/>
    </source>
</evidence>
<dbReference type="GO" id="GO:0005886">
    <property type="term" value="C:plasma membrane"/>
    <property type="evidence" value="ECO:0007669"/>
    <property type="project" value="UniProtKB-SubCell"/>
</dbReference>
<accession>M4TBS1</accession>
<reference evidence="11" key="1">
    <citation type="submission" date="2013-02" db="EMBL/GenBank/DDBJ databases">
        <authorList>
            <person name="Cross G.A.M."/>
            <person name="Kim H.-S."/>
            <person name="Wickstead B."/>
        </authorList>
    </citation>
    <scope>NUCLEOTIDE SEQUENCE</scope>
    <source>
        <strain evidence="11">Lister 427</strain>
    </source>
</reference>
<name>M4TBS1_9TRYP</name>
<reference evidence="11" key="2">
    <citation type="journal article" date="2014" name="Mol. Biochem. Parasitol.">
        <title>Capturing the variant surface glycoprotein repertoire (the VSGnome) of Trypanosoma brucei Lister 427.</title>
        <authorList>
            <person name="Cross G.A."/>
            <person name="Kim H.S."/>
            <person name="Wickstead B."/>
        </authorList>
    </citation>
    <scope>NUCLEOTIDE SEQUENCE</scope>
    <source>
        <strain evidence="11">Lister 427</strain>
    </source>
</reference>
<keyword evidence="6" id="KW-0472">Membrane</keyword>
<proteinExistence type="predicted"/>
<protein>
    <submittedName>
        <fullName evidence="11">Variant surface glycoprotein 1497</fullName>
    </submittedName>
</protein>
<evidence type="ECO:0000259" key="10">
    <source>
        <dbReference type="Pfam" id="PF13206"/>
    </source>
</evidence>
<keyword evidence="5" id="KW-0732">Signal</keyword>
<evidence type="ECO:0000313" key="11">
    <source>
        <dbReference type="EMBL" id="AGH60425.1"/>
    </source>
</evidence>
<feature type="compositionally biased region" description="Basic and acidic residues" evidence="9">
    <location>
        <begin position="174"/>
        <end position="188"/>
    </location>
</feature>
<dbReference type="Pfam" id="PF13206">
    <property type="entry name" value="VSG_B"/>
    <property type="match status" value="1"/>
</dbReference>
<feature type="domain" description="Trypanosome variant surface glycoprotein B-type N-terminal" evidence="10">
    <location>
        <begin position="13"/>
        <end position="367"/>
    </location>
</feature>
<evidence type="ECO:0000256" key="3">
    <source>
        <dbReference type="ARBA" id="ARBA00022475"/>
    </source>
</evidence>
<comment type="subcellular location">
    <subcellularLocation>
        <location evidence="2">Cell membrane</location>
        <topology evidence="2">Lipid-anchor</topology>
        <topology evidence="2">GPI-anchor</topology>
    </subcellularLocation>
</comment>
<organism evidence="11">
    <name type="scientific">Trypanosoma brucei</name>
    <dbReference type="NCBI Taxonomy" id="5691"/>
    <lineage>
        <taxon>Eukaryota</taxon>
        <taxon>Discoba</taxon>
        <taxon>Euglenozoa</taxon>
        <taxon>Kinetoplastea</taxon>
        <taxon>Metakinetoplastina</taxon>
        <taxon>Trypanosomatida</taxon>
        <taxon>Trypanosomatidae</taxon>
        <taxon>Trypanosoma</taxon>
    </lineage>
</organism>
<dbReference type="AlphaFoldDB" id="M4TBS1"/>
<evidence type="ECO:0000256" key="4">
    <source>
        <dbReference type="ARBA" id="ARBA00022622"/>
    </source>
</evidence>
<evidence type="ECO:0000256" key="7">
    <source>
        <dbReference type="ARBA" id="ARBA00023180"/>
    </source>
</evidence>
<feature type="region of interest" description="Disordered" evidence="9">
    <location>
        <begin position="174"/>
        <end position="200"/>
    </location>
</feature>
<comment type="function">
    <text evidence="1">VSG forms a coat on the surface of the parasite. The trypanosome evades the immune response of the host by expressing a series of antigenically distinct VSGs from an estimated 1000 VSG genes.</text>
</comment>
<keyword evidence="8" id="KW-0449">Lipoprotein</keyword>
<evidence type="ECO:0000256" key="2">
    <source>
        <dbReference type="ARBA" id="ARBA00004609"/>
    </source>
</evidence>
<dbReference type="VEuPathDB" id="TriTrypDB:Tb427_000402900"/>
<sequence>MAASFLSIMQGKRTSDAERKKVANAEEFAVLCSLIKLTEPTEPAPTEPTEIAQVVKELTAINFTIIEEATRQVVEANKDKPWAEIKSKHTGQIAYYGDNWEEWTRVEKLKPSDPEAKILAKWDKHKNDGATRRRLAALLEEALALQTAAEPHRAALKAAGLETHLEKALYGDGGKSTELKASGGDRKTACGKGSSDTSAKGTMAGSSLYFDLLCLCGGANTDNDAGAACCDSCAAAGNSDEWTKGTDTKARAESIAQHCPPYLKPDQLTAEALTTQMANFLKKANQHKGSAQAEKFVLGYMNGNGQDGCTGKASGSNEGPCVMYDADMILKGGENLKWSTQLKAAVAKAQARKQASQALEAIAIKLKSGEHNHPSIALCESRIR</sequence>
<evidence type="ECO:0000256" key="9">
    <source>
        <dbReference type="SAM" id="MobiDB-lite"/>
    </source>
</evidence>
<dbReference type="GO" id="GO:0098552">
    <property type="term" value="C:side of membrane"/>
    <property type="evidence" value="ECO:0007669"/>
    <property type="project" value="UniProtKB-KW"/>
</dbReference>
<keyword evidence="3" id="KW-1003">Cell membrane</keyword>
<keyword evidence="7" id="KW-0325">Glycoprotein</keyword>